<evidence type="ECO:0000313" key="2">
    <source>
        <dbReference type="Ensembl" id="ENSLBEP00000009730.1"/>
    </source>
</evidence>
<keyword evidence="3" id="KW-1185">Reference proteome</keyword>
<evidence type="ECO:0000256" key="1">
    <source>
        <dbReference type="SAM" id="SignalP"/>
    </source>
</evidence>
<organism evidence="2 3">
    <name type="scientific">Labrus bergylta</name>
    <name type="common">ballan wrasse</name>
    <dbReference type="NCBI Taxonomy" id="56723"/>
    <lineage>
        <taxon>Eukaryota</taxon>
        <taxon>Metazoa</taxon>
        <taxon>Chordata</taxon>
        <taxon>Craniata</taxon>
        <taxon>Vertebrata</taxon>
        <taxon>Euteleostomi</taxon>
        <taxon>Actinopterygii</taxon>
        <taxon>Neopterygii</taxon>
        <taxon>Teleostei</taxon>
        <taxon>Neoteleostei</taxon>
        <taxon>Acanthomorphata</taxon>
        <taxon>Eupercaria</taxon>
        <taxon>Labriformes</taxon>
        <taxon>Labridae</taxon>
        <taxon>Labrus</taxon>
    </lineage>
</organism>
<reference evidence="2" key="1">
    <citation type="submission" date="2025-08" db="UniProtKB">
        <authorList>
            <consortium name="Ensembl"/>
        </authorList>
    </citation>
    <scope>IDENTIFICATION</scope>
</reference>
<dbReference type="AlphaFoldDB" id="A0A3Q3LLL2"/>
<feature type="signal peptide" evidence="1">
    <location>
        <begin position="1"/>
        <end position="20"/>
    </location>
</feature>
<reference evidence="2" key="2">
    <citation type="submission" date="2025-09" db="UniProtKB">
        <authorList>
            <consortium name="Ensembl"/>
        </authorList>
    </citation>
    <scope>IDENTIFICATION</scope>
</reference>
<accession>A0A3Q3LLL2</accession>
<proteinExistence type="predicted"/>
<evidence type="ECO:0000313" key="3">
    <source>
        <dbReference type="Proteomes" id="UP000261660"/>
    </source>
</evidence>
<dbReference type="Ensembl" id="ENSLBET00000010254.1">
    <property type="protein sequence ID" value="ENSLBEP00000009730.1"/>
    <property type="gene ID" value="ENSLBEG00000007528.1"/>
</dbReference>
<sequence>MRTSCVSNVLLLFVSRFVTRVSVLYLSSPLHDVIIEAPPSVSILRASVYTTPGCLNLQHSPRTSEAFISTL</sequence>
<dbReference type="InParanoid" id="A0A3Q3LLL2"/>
<evidence type="ECO:0008006" key="4">
    <source>
        <dbReference type="Google" id="ProtNLM"/>
    </source>
</evidence>
<protein>
    <recommendedName>
        <fullName evidence="4">Secreted protein</fullName>
    </recommendedName>
</protein>
<name>A0A3Q3LLL2_9LABR</name>
<dbReference type="Proteomes" id="UP000261660">
    <property type="component" value="Unplaced"/>
</dbReference>
<keyword evidence="1" id="KW-0732">Signal</keyword>
<feature type="chain" id="PRO_5018715124" description="Secreted protein" evidence="1">
    <location>
        <begin position="21"/>
        <end position="71"/>
    </location>
</feature>